<keyword evidence="8" id="KW-0472">Membrane</keyword>
<keyword evidence="3" id="KW-0813">Transport</keyword>
<comment type="similarity">
    <text evidence="2">Belongs to the syntaxin family.</text>
</comment>
<keyword evidence="4" id="KW-0812">Transmembrane</keyword>
<evidence type="ECO:0000256" key="2">
    <source>
        <dbReference type="ARBA" id="ARBA00009063"/>
    </source>
</evidence>
<evidence type="ECO:0000256" key="4">
    <source>
        <dbReference type="ARBA" id="ARBA00022692"/>
    </source>
</evidence>
<keyword evidence="5" id="KW-0653">Protein transport</keyword>
<evidence type="ECO:0000256" key="7">
    <source>
        <dbReference type="ARBA" id="ARBA00023054"/>
    </source>
</evidence>
<keyword evidence="6" id="KW-1133">Transmembrane helix</keyword>
<sequence>MSEYGRMTDTERDQIDQDAQTFMRTCSEAIQQLRGQAHKDVASQQVKEHRTAVVDFVEDYLKRVCRLYSEQRAIRVKRLVDKKRLSKLEPEPNTKRRESVSSEKVSQDPSKDSEEKSVAEEFPEKIPAEAQPELGIWGDGRGEDELSPEETQMPEAPCRPELSVAAAHSSGTADHTAAPRLFLTAGGGPRRRGRRGRVGPGHPPSWEHDGSECLRGTAQAASRVHADGVPCRQGHRRGCARLRPAARCAGGDSHGRPGSECAQGKRLELHVQSSRSARRTSGKHDGARRRDCARTCAGTWPAASHRVTMAHTAAPDERGGQAAHRTRRQWSWP</sequence>
<dbReference type="PANTHER" id="PTHR15959:SF0">
    <property type="entry name" value="SYNTAXIN-18"/>
    <property type="match status" value="1"/>
</dbReference>
<comment type="caution">
    <text evidence="10">The sequence shown here is derived from an EMBL/GenBank/DDBJ whole genome shotgun (WGS) entry which is preliminary data.</text>
</comment>
<reference evidence="10 11" key="1">
    <citation type="journal article" date="2020" name="Nature">
        <title>Six reference-quality genomes reveal evolution of bat adaptations.</title>
        <authorList>
            <person name="Jebb D."/>
            <person name="Huang Z."/>
            <person name="Pippel M."/>
            <person name="Hughes G.M."/>
            <person name="Lavrichenko K."/>
            <person name="Devanna P."/>
            <person name="Winkler S."/>
            <person name="Jermiin L.S."/>
            <person name="Skirmuntt E.C."/>
            <person name="Katzourakis A."/>
            <person name="Burkitt-Gray L."/>
            <person name="Ray D.A."/>
            <person name="Sullivan K.A.M."/>
            <person name="Roscito J.G."/>
            <person name="Kirilenko B.M."/>
            <person name="Davalos L.M."/>
            <person name="Corthals A.P."/>
            <person name="Power M.L."/>
            <person name="Jones G."/>
            <person name="Ransome R.D."/>
            <person name="Dechmann D.K.N."/>
            <person name="Locatelli A.G."/>
            <person name="Puechmaille S.J."/>
            <person name="Fedrigo O."/>
            <person name="Jarvis E.D."/>
            <person name="Hiller M."/>
            <person name="Vernes S.C."/>
            <person name="Myers E.W."/>
            <person name="Teeling E.C."/>
        </authorList>
    </citation>
    <scope>NUCLEOTIDE SEQUENCE [LARGE SCALE GENOMIC DNA]</scope>
    <source>
        <strain evidence="10">MRouAeg1</strain>
        <tissue evidence="10">Muscle</tissue>
    </source>
</reference>
<feature type="compositionally biased region" description="Basic and acidic residues" evidence="9">
    <location>
        <begin position="87"/>
        <end position="127"/>
    </location>
</feature>
<feature type="compositionally biased region" description="Basic and acidic residues" evidence="9">
    <location>
        <begin position="282"/>
        <end position="293"/>
    </location>
</feature>
<dbReference type="GO" id="GO:0006890">
    <property type="term" value="P:retrograde vesicle-mediated transport, Golgi to endoplasmic reticulum"/>
    <property type="evidence" value="ECO:0007669"/>
    <property type="project" value="TreeGrafter"/>
</dbReference>
<keyword evidence="11" id="KW-1185">Reference proteome</keyword>
<organism evidence="10 11">
    <name type="scientific">Rousettus aegyptiacus</name>
    <name type="common">Egyptian fruit bat</name>
    <name type="synonym">Pteropus aegyptiacus</name>
    <dbReference type="NCBI Taxonomy" id="9407"/>
    <lineage>
        <taxon>Eukaryota</taxon>
        <taxon>Metazoa</taxon>
        <taxon>Chordata</taxon>
        <taxon>Craniata</taxon>
        <taxon>Vertebrata</taxon>
        <taxon>Euteleostomi</taxon>
        <taxon>Mammalia</taxon>
        <taxon>Eutheria</taxon>
        <taxon>Laurasiatheria</taxon>
        <taxon>Chiroptera</taxon>
        <taxon>Yinpterochiroptera</taxon>
        <taxon>Pteropodoidea</taxon>
        <taxon>Pteropodidae</taxon>
        <taxon>Rousettinae</taxon>
        <taxon>Rousettus</taxon>
    </lineage>
</organism>
<evidence type="ECO:0000313" key="11">
    <source>
        <dbReference type="Proteomes" id="UP000593571"/>
    </source>
</evidence>
<evidence type="ECO:0000256" key="8">
    <source>
        <dbReference type="ARBA" id="ARBA00023136"/>
    </source>
</evidence>
<dbReference type="GO" id="GO:0015031">
    <property type="term" value="P:protein transport"/>
    <property type="evidence" value="ECO:0007669"/>
    <property type="project" value="UniProtKB-KW"/>
</dbReference>
<dbReference type="Proteomes" id="UP000593571">
    <property type="component" value="Unassembled WGS sequence"/>
</dbReference>
<evidence type="ECO:0000256" key="1">
    <source>
        <dbReference type="ARBA" id="ARBA00004211"/>
    </source>
</evidence>
<keyword evidence="7" id="KW-0175">Coiled coil</keyword>
<evidence type="ECO:0000313" key="10">
    <source>
        <dbReference type="EMBL" id="KAF6432497.1"/>
    </source>
</evidence>
<name>A0A7J8EAI5_ROUAE</name>
<comment type="subcellular location">
    <subcellularLocation>
        <location evidence="1">Membrane</location>
        <topology evidence="1">Single-pass type IV membrane protein</topology>
    </subcellularLocation>
</comment>
<evidence type="ECO:0000256" key="9">
    <source>
        <dbReference type="SAM" id="MobiDB-lite"/>
    </source>
</evidence>
<feature type="compositionally biased region" description="Basic and acidic residues" evidence="9">
    <location>
        <begin position="253"/>
        <end position="269"/>
    </location>
</feature>
<gene>
    <name evidence="10" type="ORF">HJG63_018663</name>
</gene>
<evidence type="ECO:0000256" key="5">
    <source>
        <dbReference type="ARBA" id="ARBA00022927"/>
    </source>
</evidence>
<evidence type="ECO:0000256" key="3">
    <source>
        <dbReference type="ARBA" id="ARBA00022448"/>
    </source>
</evidence>
<feature type="compositionally biased region" description="Basic residues" evidence="9">
    <location>
        <begin position="324"/>
        <end position="333"/>
    </location>
</feature>
<protein>
    <submittedName>
        <fullName evidence="10">Syntaxin 18</fullName>
    </submittedName>
</protein>
<dbReference type="PANTHER" id="PTHR15959">
    <property type="entry name" value="SYNTAXIN-18"/>
    <property type="match status" value="1"/>
</dbReference>
<feature type="region of interest" description="Disordered" evidence="9">
    <location>
        <begin position="87"/>
        <end position="212"/>
    </location>
</feature>
<evidence type="ECO:0000256" key="6">
    <source>
        <dbReference type="ARBA" id="ARBA00022989"/>
    </source>
</evidence>
<dbReference type="GO" id="GO:0031201">
    <property type="term" value="C:SNARE complex"/>
    <property type="evidence" value="ECO:0007669"/>
    <property type="project" value="TreeGrafter"/>
</dbReference>
<dbReference type="EMBL" id="JACASE010000010">
    <property type="protein sequence ID" value="KAF6432497.1"/>
    <property type="molecule type" value="Genomic_DNA"/>
</dbReference>
<accession>A0A7J8EAI5</accession>
<proteinExistence type="inferred from homology"/>
<feature type="region of interest" description="Disordered" evidence="9">
    <location>
        <begin position="246"/>
        <end position="333"/>
    </location>
</feature>
<dbReference type="AlphaFoldDB" id="A0A7J8EAI5"/>
<dbReference type="GO" id="GO:0005783">
    <property type="term" value="C:endoplasmic reticulum"/>
    <property type="evidence" value="ECO:0007669"/>
    <property type="project" value="TreeGrafter"/>
</dbReference>